<evidence type="ECO:0000256" key="3">
    <source>
        <dbReference type="ARBA" id="ARBA00012937"/>
    </source>
</evidence>
<organism evidence="8">
    <name type="scientific">Medioppia subpectinata</name>
    <dbReference type="NCBI Taxonomy" id="1979941"/>
    <lineage>
        <taxon>Eukaryota</taxon>
        <taxon>Metazoa</taxon>
        <taxon>Ecdysozoa</taxon>
        <taxon>Arthropoda</taxon>
        <taxon>Chelicerata</taxon>
        <taxon>Arachnida</taxon>
        <taxon>Acari</taxon>
        <taxon>Acariformes</taxon>
        <taxon>Sarcoptiformes</taxon>
        <taxon>Oribatida</taxon>
        <taxon>Brachypylina</taxon>
        <taxon>Oppioidea</taxon>
        <taxon>Oppiidae</taxon>
        <taxon>Medioppia</taxon>
    </lineage>
</organism>
<dbReference type="OrthoDB" id="6493145at2759"/>
<dbReference type="GO" id="GO:0005524">
    <property type="term" value="F:ATP binding"/>
    <property type="evidence" value="ECO:0007669"/>
    <property type="project" value="UniProtKB-KW"/>
</dbReference>
<comment type="subcellular location">
    <subcellularLocation>
        <location evidence="1">Cytoplasm</location>
    </subcellularLocation>
</comment>
<dbReference type="AlphaFoldDB" id="A0A7R9L7D1"/>
<dbReference type="FunFam" id="3.30.590.10:FF:000011">
    <property type="entry name" value="Glutamine synthetase"/>
    <property type="match status" value="1"/>
</dbReference>
<evidence type="ECO:0000313" key="8">
    <source>
        <dbReference type="EMBL" id="CAD7635182.1"/>
    </source>
</evidence>
<evidence type="ECO:0000256" key="1">
    <source>
        <dbReference type="ARBA" id="ARBA00004496"/>
    </source>
</evidence>
<evidence type="ECO:0000256" key="5">
    <source>
        <dbReference type="ARBA" id="ARBA00022598"/>
    </source>
</evidence>
<proteinExistence type="inferred from homology"/>
<keyword evidence="5" id="KW-0436">Ligase</keyword>
<keyword evidence="6" id="KW-0547">Nucleotide-binding</keyword>
<keyword evidence="4" id="KW-0963">Cytoplasm</keyword>
<dbReference type="PANTHER" id="PTHR20852">
    <property type="entry name" value="GLUTAMINE SYNTHETASE"/>
    <property type="match status" value="1"/>
</dbReference>
<reference evidence="8" key="1">
    <citation type="submission" date="2020-11" db="EMBL/GenBank/DDBJ databases">
        <authorList>
            <person name="Tran Van P."/>
        </authorList>
    </citation>
    <scope>NUCLEOTIDE SEQUENCE</scope>
</reference>
<dbReference type="GO" id="GO:0005737">
    <property type="term" value="C:cytoplasm"/>
    <property type="evidence" value="ECO:0007669"/>
    <property type="project" value="UniProtKB-SubCell"/>
</dbReference>
<dbReference type="SUPFAM" id="SSF55931">
    <property type="entry name" value="Glutamine synthetase/guanido kinase"/>
    <property type="match status" value="1"/>
</dbReference>
<evidence type="ECO:0000256" key="4">
    <source>
        <dbReference type="ARBA" id="ARBA00022490"/>
    </source>
</evidence>
<dbReference type="GO" id="GO:0004356">
    <property type="term" value="F:glutamine synthetase activity"/>
    <property type="evidence" value="ECO:0007669"/>
    <property type="project" value="UniProtKB-EC"/>
</dbReference>
<dbReference type="InterPro" id="IPR050292">
    <property type="entry name" value="Glutamine_Synthetase"/>
</dbReference>
<keyword evidence="7" id="KW-0067">ATP-binding</keyword>
<evidence type="ECO:0000256" key="7">
    <source>
        <dbReference type="ARBA" id="ARBA00022840"/>
    </source>
</evidence>
<dbReference type="InterPro" id="IPR014746">
    <property type="entry name" value="Gln_synth/guanido_kin_cat_dom"/>
</dbReference>
<gene>
    <name evidence="8" type="ORF">OSB1V03_LOCUS15574</name>
</gene>
<protein>
    <recommendedName>
        <fullName evidence="3">glutamine synthetase</fullName>
        <ecNumber evidence="3">6.3.1.2</ecNumber>
    </recommendedName>
</protein>
<evidence type="ECO:0000256" key="2">
    <source>
        <dbReference type="ARBA" id="ARBA00009897"/>
    </source>
</evidence>
<dbReference type="GO" id="GO:0006542">
    <property type="term" value="P:glutamine biosynthetic process"/>
    <property type="evidence" value="ECO:0007669"/>
    <property type="project" value="InterPro"/>
</dbReference>
<dbReference type="Gene3D" id="3.10.20.70">
    <property type="entry name" value="Glutamine synthetase, N-terminal domain"/>
    <property type="match status" value="1"/>
</dbReference>
<dbReference type="Gene3D" id="3.30.590.10">
    <property type="entry name" value="Glutamine synthetase/guanido kinase, catalytic domain"/>
    <property type="match status" value="1"/>
</dbReference>
<dbReference type="SUPFAM" id="SSF54368">
    <property type="entry name" value="Glutamine synthetase, N-terminal domain"/>
    <property type="match status" value="1"/>
</dbReference>
<dbReference type="EMBL" id="CAJPIZ010016210">
    <property type="protein sequence ID" value="CAG2115612.1"/>
    <property type="molecule type" value="Genomic_DNA"/>
</dbReference>
<keyword evidence="9" id="KW-1185">Reference proteome</keyword>
<dbReference type="EC" id="6.3.1.2" evidence="3"/>
<sequence>MNTNHSDVALRYHLLPKPSDTSILLRYIWLDGNGHDIRTKSMRSYTEPKTVDEVPNCAYCGQTCGHMKLTANSDCWLKPVLLCNDPFRQHNHKLVFCVPIKYQIEGKPNGWPFGDFDDTDRTYNYGVGANVANGRDIDEAFYRACLYAGLTLSASQAEDMPGMWSFELGPTPGTAIGDQLWMARFILQYTCEEFGCVVSLKPLKHKQTANQWLKVWTGDQTSVKPLQFAIDSDPYIAIKTICQSLIS</sequence>
<dbReference type="EMBL" id="OC870785">
    <property type="protein sequence ID" value="CAD7635182.1"/>
    <property type="molecule type" value="Genomic_DNA"/>
</dbReference>
<evidence type="ECO:0000256" key="6">
    <source>
        <dbReference type="ARBA" id="ARBA00022741"/>
    </source>
</evidence>
<name>A0A7R9L7D1_9ACAR</name>
<accession>A0A7R9L7D1</accession>
<dbReference type="InterPro" id="IPR036651">
    <property type="entry name" value="Gln_synt_N_sf"/>
</dbReference>
<comment type="similarity">
    <text evidence="2">Belongs to the glutamine synthetase family.</text>
</comment>
<evidence type="ECO:0000313" key="9">
    <source>
        <dbReference type="Proteomes" id="UP000759131"/>
    </source>
</evidence>
<dbReference type="PANTHER" id="PTHR20852:SF57">
    <property type="entry name" value="GLUTAMINE SYNTHETASE 2 CYTOPLASMIC"/>
    <property type="match status" value="1"/>
</dbReference>
<dbReference type="Proteomes" id="UP000759131">
    <property type="component" value="Unassembled WGS sequence"/>
</dbReference>